<name>A0A021VUR2_9CELL</name>
<dbReference type="Proteomes" id="UP000019753">
    <property type="component" value="Unassembled WGS sequence"/>
</dbReference>
<dbReference type="RefSeq" id="WP_034222169.1">
    <property type="nucleotide sequence ID" value="NZ_AXCW01000014.1"/>
</dbReference>
<dbReference type="AlphaFoldDB" id="A0A021VUR2"/>
<comment type="caution">
    <text evidence="1">The sequence shown here is derived from an EMBL/GenBank/DDBJ whole genome shotgun (WGS) entry which is preliminary data.</text>
</comment>
<evidence type="ECO:0000313" key="1">
    <source>
        <dbReference type="EMBL" id="EYR64881.1"/>
    </source>
</evidence>
<accession>A0A021VUR2</accession>
<protein>
    <submittedName>
        <fullName evidence="1">Uncharacterized protein</fullName>
    </submittedName>
</protein>
<dbReference type="EMBL" id="AXCW01000014">
    <property type="protein sequence ID" value="EYR64881.1"/>
    <property type="molecule type" value="Genomic_DNA"/>
</dbReference>
<reference evidence="1 2" key="1">
    <citation type="submission" date="2014-01" db="EMBL/GenBank/DDBJ databases">
        <title>Actinotalea ferrariae CF5-4.</title>
        <authorList>
            <person name="Chen F."/>
            <person name="Li Y."/>
            <person name="Wang G."/>
        </authorList>
    </citation>
    <scope>NUCLEOTIDE SEQUENCE [LARGE SCALE GENOMIC DNA]</scope>
    <source>
        <strain evidence="1 2">CF5-4</strain>
    </source>
</reference>
<gene>
    <name evidence="1" type="ORF">N866_03310</name>
</gene>
<proteinExistence type="predicted"/>
<sequence>MVLIEKVGRALARSAPDPDEVAALAADLAGRVGEHAHLDLAVREVVDRRVGSGSVIELVDVVLPDAADRAVLTALCEQADAKGWLCVARLTTPAGVDAESALTASRFRALAPPLAGAWEMVRVPRPRPAPSGNPFRDLGTCPVCDCTVAVNTRTGRAYSHALPDSTVVCTGSGALVEGALREDAPPAAPPAPRYAPRPAPANVVQGVGGGASVRAWRGGLPGLGKRR</sequence>
<organism evidence="1 2">
    <name type="scientific">Actinotalea ferrariae CF5-4</name>
    <dbReference type="NCBI Taxonomy" id="948458"/>
    <lineage>
        <taxon>Bacteria</taxon>
        <taxon>Bacillati</taxon>
        <taxon>Actinomycetota</taxon>
        <taxon>Actinomycetes</taxon>
        <taxon>Micrococcales</taxon>
        <taxon>Cellulomonadaceae</taxon>
        <taxon>Actinotalea</taxon>
    </lineage>
</organism>
<keyword evidence="2" id="KW-1185">Reference proteome</keyword>
<evidence type="ECO:0000313" key="2">
    <source>
        <dbReference type="Proteomes" id="UP000019753"/>
    </source>
</evidence>